<dbReference type="InterPro" id="IPR013856">
    <property type="entry name" value="Peptidase_M4_domain"/>
</dbReference>
<evidence type="ECO:0000256" key="6">
    <source>
        <dbReference type="ARBA" id="ARBA00023049"/>
    </source>
</evidence>
<feature type="domain" description="Peptidase M4" evidence="10">
    <location>
        <begin position="93"/>
        <end position="177"/>
    </location>
</feature>
<proteinExistence type="inferred from homology"/>
<keyword evidence="5 8" id="KW-0862">Zinc</keyword>
<dbReference type="EC" id="3.4.24.-" evidence="8"/>
<evidence type="ECO:0000259" key="10">
    <source>
        <dbReference type="Pfam" id="PF01447"/>
    </source>
</evidence>
<keyword evidence="2 8" id="KW-0645">Protease</keyword>
<dbReference type="RefSeq" id="WP_243606299.1">
    <property type="nucleotide sequence ID" value="NZ_JALGRD010000006.1"/>
</dbReference>
<evidence type="ECO:0000259" key="11">
    <source>
        <dbReference type="Pfam" id="PF02868"/>
    </source>
</evidence>
<organism evidence="13 14">
    <name type="scientific">Stutzerimonas marianensis</name>
    <dbReference type="NCBI Taxonomy" id="2929513"/>
    <lineage>
        <taxon>Bacteria</taxon>
        <taxon>Pseudomonadati</taxon>
        <taxon>Pseudomonadota</taxon>
        <taxon>Gammaproteobacteria</taxon>
        <taxon>Pseudomonadales</taxon>
        <taxon>Pseudomonadaceae</taxon>
        <taxon>Stutzerimonas</taxon>
    </lineage>
</organism>
<dbReference type="InterPro" id="IPR052759">
    <property type="entry name" value="Metalloprotease_M4"/>
</dbReference>
<evidence type="ECO:0000256" key="1">
    <source>
        <dbReference type="ARBA" id="ARBA00009388"/>
    </source>
</evidence>
<dbReference type="InterPro" id="IPR023612">
    <property type="entry name" value="Peptidase_M4"/>
</dbReference>
<evidence type="ECO:0000256" key="8">
    <source>
        <dbReference type="RuleBase" id="RU366073"/>
    </source>
</evidence>
<comment type="function">
    <text evidence="8">Extracellular zinc metalloprotease.</text>
</comment>
<evidence type="ECO:0000256" key="3">
    <source>
        <dbReference type="ARBA" id="ARBA00022723"/>
    </source>
</evidence>
<dbReference type="Pfam" id="PF02868">
    <property type="entry name" value="Peptidase_M4_C"/>
    <property type="match status" value="1"/>
</dbReference>
<name>A0A9X1W3A3_9GAMM</name>
<evidence type="ECO:0000256" key="5">
    <source>
        <dbReference type="ARBA" id="ARBA00022833"/>
    </source>
</evidence>
<dbReference type="InterPro" id="IPR032475">
    <property type="entry name" value="Protealysin_N_PP"/>
</dbReference>
<dbReference type="Pfam" id="PF16485">
    <property type="entry name" value="PLN_propep"/>
    <property type="match status" value="1"/>
</dbReference>
<evidence type="ECO:0000256" key="4">
    <source>
        <dbReference type="ARBA" id="ARBA00022801"/>
    </source>
</evidence>
<dbReference type="CDD" id="cd09597">
    <property type="entry name" value="M4_TLP"/>
    <property type="match status" value="1"/>
</dbReference>
<keyword evidence="3" id="KW-0479">Metal-binding</keyword>
<feature type="active site" evidence="7">
    <location>
        <position position="170"/>
    </location>
</feature>
<dbReference type="GO" id="GO:0005576">
    <property type="term" value="C:extracellular region"/>
    <property type="evidence" value="ECO:0007669"/>
    <property type="project" value="UniProtKB-SubCell"/>
</dbReference>
<comment type="caution">
    <text evidence="13">The sequence shown here is derived from an EMBL/GenBank/DDBJ whole genome shotgun (WGS) entry which is preliminary data.</text>
</comment>
<keyword evidence="8" id="KW-0964">Secreted</keyword>
<accession>A0A9X1W3A3</accession>
<dbReference type="Proteomes" id="UP001139682">
    <property type="component" value="Unassembled WGS sequence"/>
</dbReference>
<dbReference type="EMBL" id="JALGRD010000006">
    <property type="protein sequence ID" value="MCJ0974221.1"/>
    <property type="molecule type" value="Genomic_DNA"/>
</dbReference>
<evidence type="ECO:0000313" key="13">
    <source>
        <dbReference type="EMBL" id="MCJ0974221.1"/>
    </source>
</evidence>
<evidence type="ECO:0000313" key="14">
    <source>
        <dbReference type="Proteomes" id="UP001139682"/>
    </source>
</evidence>
<feature type="active site" description="Proton donor" evidence="7">
    <location>
        <position position="271"/>
    </location>
</feature>
<comment type="similarity">
    <text evidence="1 8">Belongs to the peptidase M4 family.</text>
</comment>
<comment type="cofactor">
    <cofactor evidence="8">
        <name>Zn(2+)</name>
        <dbReference type="ChEBI" id="CHEBI:29105"/>
    </cofactor>
</comment>
<evidence type="ECO:0000259" key="12">
    <source>
        <dbReference type="Pfam" id="PF16485"/>
    </source>
</evidence>
<dbReference type="Gene3D" id="3.10.170.10">
    <property type="match status" value="1"/>
</dbReference>
<reference evidence="13" key="1">
    <citation type="submission" date="2022-03" db="EMBL/GenBank/DDBJ databases">
        <title>Pseudomonas marianensis sp. nov., a marine bacterium isolated from deep-sea sediments of the Mariana Trench.</title>
        <authorList>
            <person name="Wei Y."/>
        </authorList>
    </citation>
    <scope>NUCLEOTIDE SEQUENCE</scope>
    <source>
        <strain evidence="13">PS1</strain>
    </source>
</reference>
<dbReference type="PRINTS" id="PR00730">
    <property type="entry name" value="THERMOLYSIN"/>
</dbReference>
<dbReference type="GO" id="GO:0004222">
    <property type="term" value="F:metalloendopeptidase activity"/>
    <property type="evidence" value="ECO:0007669"/>
    <property type="project" value="UniProtKB-UniRule"/>
</dbReference>
<dbReference type="GO" id="GO:0046872">
    <property type="term" value="F:metal ion binding"/>
    <property type="evidence" value="ECO:0007669"/>
    <property type="project" value="UniProtKB-UniRule"/>
</dbReference>
<gene>
    <name evidence="13" type="ORF">MST27_12655</name>
</gene>
<dbReference type="Pfam" id="PF01447">
    <property type="entry name" value="Peptidase_M4"/>
    <property type="match status" value="1"/>
</dbReference>
<evidence type="ECO:0000256" key="2">
    <source>
        <dbReference type="ARBA" id="ARBA00022670"/>
    </source>
</evidence>
<dbReference type="GO" id="GO:0006508">
    <property type="term" value="P:proteolysis"/>
    <property type="evidence" value="ECO:0007669"/>
    <property type="project" value="UniProtKB-KW"/>
</dbReference>
<dbReference type="AlphaFoldDB" id="A0A9X1W3A3"/>
<comment type="subcellular location">
    <subcellularLocation>
        <location evidence="8">Secreted</location>
    </subcellularLocation>
</comment>
<evidence type="ECO:0000256" key="9">
    <source>
        <dbReference type="SAM" id="MobiDB-lite"/>
    </source>
</evidence>
<feature type="region of interest" description="Disordered" evidence="9">
    <location>
        <begin position="42"/>
        <end position="69"/>
    </location>
</feature>
<sequence length="351" mass="38346">MFDQIQHRGFIPPYVLDRIIERGSPSQRSRALGTLDHVRHLLPNPGPPNRQPMPSVLPERGPRGQPRRSIHDAQQQMQLPGVLARIEGQAPVADAAVDEAYDALGITHDFFWTVFGRDSIDDHGFALVGTVHYGVGYENAFWNGAQMVFGDGDGEIFNRFTLALDVVAHELAHGVTESEAGLVYLDQSGALNESVSDVFGVLVQQYSQRQTADQADWLIGAALLTENVQGVALRSMANPGSAYDDPVLGKDPQPGHMRDFIHTRDDNGGVHLNSGIPNRAFYLAATAIGGHAWEKAGQIWYDTLCDARLPRDANFATFARLTRDNAANRFGDGDVVRAVEQGWTDVGVTLA</sequence>
<dbReference type="InterPro" id="IPR001570">
    <property type="entry name" value="Peptidase_M4_C_domain"/>
</dbReference>
<feature type="domain" description="Peptidase M4 C-terminal" evidence="11">
    <location>
        <begin position="180"/>
        <end position="348"/>
    </location>
</feature>
<keyword evidence="6 8" id="KW-0482">Metalloprotease</keyword>
<feature type="domain" description="Protealysin N-terminal propeptide" evidence="12">
    <location>
        <begin position="8"/>
        <end position="48"/>
    </location>
</feature>
<dbReference type="InterPro" id="IPR027268">
    <property type="entry name" value="Peptidase_M4/M1_CTD_sf"/>
</dbReference>
<dbReference type="Gene3D" id="1.10.390.10">
    <property type="entry name" value="Neutral Protease Domain 2"/>
    <property type="match status" value="1"/>
</dbReference>
<protein>
    <recommendedName>
        <fullName evidence="8">Neutral metalloproteinase</fullName>
        <ecNumber evidence="8">3.4.24.-</ecNumber>
    </recommendedName>
</protein>
<keyword evidence="4 8" id="KW-0378">Hydrolase</keyword>
<dbReference type="SUPFAM" id="SSF55486">
    <property type="entry name" value="Metalloproteases ('zincins'), catalytic domain"/>
    <property type="match status" value="1"/>
</dbReference>
<dbReference type="PANTHER" id="PTHR43579">
    <property type="match status" value="1"/>
</dbReference>
<evidence type="ECO:0000256" key="7">
    <source>
        <dbReference type="PIRSR" id="PIRSR623612-1"/>
    </source>
</evidence>
<keyword evidence="14" id="KW-1185">Reference proteome</keyword>
<dbReference type="PANTHER" id="PTHR43579:SF1">
    <property type="entry name" value="NEUTRAL METALLOPROTEINASE"/>
    <property type="match status" value="1"/>
</dbReference>